<accession>M7X4G3</accession>
<gene>
    <name evidence="2" type="ORF">KM1_167950</name>
</gene>
<reference evidence="2 3" key="1">
    <citation type="submission" date="2013-01" db="EMBL/GenBank/DDBJ databases">
        <authorList>
            <person name="Inman J."/>
            <person name="Zafar N."/>
            <person name="Lorenzi H."/>
            <person name="Caler E."/>
        </authorList>
    </citation>
    <scope>NUCLEOTIDE SEQUENCE [LARGE SCALE GENOMIC DNA]</scope>
    <source>
        <strain evidence="2 3">HM-3:IMSS</strain>
    </source>
</reference>
<feature type="transmembrane region" description="Helical" evidence="1">
    <location>
        <begin position="40"/>
        <end position="61"/>
    </location>
</feature>
<organism evidence="2 3">
    <name type="scientific">Entamoeba histolytica HM-3:IMSS</name>
    <dbReference type="NCBI Taxonomy" id="885315"/>
    <lineage>
        <taxon>Eukaryota</taxon>
        <taxon>Amoebozoa</taxon>
        <taxon>Evosea</taxon>
        <taxon>Archamoebae</taxon>
        <taxon>Mastigamoebida</taxon>
        <taxon>Entamoebidae</taxon>
        <taxon>Entamoeba</taxon>
    </lineage>
</organism>
<name>M7X4G3_ENTHI</name>
<evidence type="ECO:0000256" key="1">
    <source>
        <dbReference type="SAM" id="Phobius"/>
    </source>
</evidence>
<proteinExistence type="predicted"/>
<dbReference type="VEuPathDB" id="AmoebaDB:KM1_167950"/>
<keyword evidence="1" id="KW-0812">Transmembrane</keyword>
<dbReference type="EMBL" id="KB637837">
    <property type="protein sequence ID" value="EMS14898.1"/>
    <property type="molecule type" value="Genomic_DNA"/>
</dbReference>
<keyword evidence="1" id="KW-0472">Membrane</keyword>
<evidence type="ECO:0000313" key="3">
    <source>
        <dbReference type="Proteomes" id="UP000030780"/>
    </source>
</evidence>
<evidence type="ECO:0000313" key="2">
    <source>
        <dbReference type="EMBL" id="EMS14898.1"/>
    </source>
</evidence>
<keyword evidence="1" id="KW-1133">Transmembrane helix</keyword>
<sequence>MNSIKKRLIKQKERMESTQPKITITKKPALEVVEPPQAKFLLVAFLVIVIIAFSNIVIMTAH</sequence>
<protein>
    <submittedName>
        <fullName evidence="2">Uncharacterized protein</fullName>
    </submittedName>
</protein>
<dbReference type="AlphaFoldDB" id="M7X4G3"/>
<dbReference type="Proteomes" id="UP000030780">
    <property type="component" value="Unassembled WGS sequence"/>
</dbReference>